<dbReference type="EMBL" id="LOED01000026">
    <property type="protein sequence ID" value="KXG75502.1"/>
    <property type="molecule type" value="Genomic_DNA"/>
</dbReference>
<dbReference type="OrthoDB" id="9793609at2"/>
<dbReference type="PANTHER" id="PTHR10724:SF7">
    <property type="entry name" value="SMALL RIBOSOMAL SUBUNIT PROTEIN BS1C"/>
    <property type="match status" value="1"/>
</dbReference>
<keyword evidence="7" id="KW-1185">Reference proteome</keyword>
<dbReference type="Pfam" id="PF00575">
    <property type="entry name" value="S1"/>
    <property type="match status" value="1"/>
</dbReference>
<organism evidence="6 7">
    <name type="scientific">Fervidicola ferrireducens</name>
    <dbReference type="NCBI Taxonomy" id="520764"/>
    <lineage>
        <taxon>Bacteria</taxon>
        <taxon>Bacillati</taxon>
        <taxon>Bacillota</taxon>
        <taxon>Clostridia</taxon>
        <taxon>Thermosediminibacterales</taxon>
        <taxon>Thermosediminibacteraceae</taxon>
        <taxon>Fervidicola</taxon>
    </lineage>
</organism>
<dbReference type="InterPro" id="IPR050437">
    <property type="entry name" value="Ribos_protein_bS1-like"/>
</dbReference>
<keyword evidence="3" id="KW-0687">Ribonucleoprotein</keyword>
<accession>A0A140L4M7</accession>
<comment type="caution">
    <text evidence="6">The sequence shown here is derived from an EMBL/GenBank/DDBJ whole genome shotgun (WGS) entry which is preliminary data.</text>
</comment>
<dbReference type="Proteomes" id="UP000070427">
    <property type="component" value="Unassembled WGS sequence"/>
</dbReference>
<proteinExistence type="inferred from homology"/>
<sequence>MALAKGLLAEGYLGEKKELAQDPWPELYEAMRMGLIMQGKVSGIEKDKEGTKFVVFLGPIKGIIPESELGGSEGERPQIALGSTIAFKVKHCDRANNIVYLSRKDAIEEMSGRTWQELRNEAKELISLSKKVRELQAKLNPPANEGEEAAAKAEISDEEKEKIRQKIAELKEKMKEVGPVRTCVVKHVTRRGAYIDIGGVQGFIPRNEISWGYVEDPKDFLQRGDALDVKLIDISEEGITASIRLLLPDPWENVETKYKKDGAYVGKIVKEVTRGMIIELEPGVMGFAPHLPFGNPFPGSEVLFRVRKIDPEKRRIRGIVVKVLRRAG</sequence>
<reference evidence="6 7" key="1">
    <citation type="submission" date="2015-12" db="EMBL/GenBank/DDBJ databases">
        <title>Draft genome sequnece of Fervidicola ferrireducens strain Y170.</title>
        <authorList>
            <person name="Patel B.K."/>
        </authorList>
    </citation>
    <scope>NUCLEOTIDE SEQUENCE [LARGE SCALE GENOMIC DNA]</scope>
    <source>
        <strain evidence="6 7">Y170</strain>
    </source>
</reference>
<dbReference type="RefSeq" id="WP_066354249.1">
    <property type="nucleotide sequence ID" value="NZ_LOED01000026.1"/>
</dbReference>
<dbReference type="GO" id="GO:0006412">
    <property type="term" value="P:translation"/>
    <property type="evidence" value="ECO:0007669"/>
    <property type="project" value="TreeGrafter"/>
</dbReference>
<feature type="domain" description="S1 motif" evidence="5">
    <location>
        <begin position="178"/>
        <end position="244"/>
    </location>
</feature>
<feature type="domain" description="S1 motif" evidence="5">
    <location>
        <begin position="34"/>
        <end position="104"/>
    </location>
</feature>
<evidence type="ECO:0000313" key="7">
    <source>
        <dbReference type="Proteomes" id="UP000070427"/>
    </source>
</evidence>
<name>A0A140L4M7_9FIRM</name>
<dbReference type="SMART" id="SM00316">
    <property type="entry name" value="S1"/>
    <property type="match status" value="3"/>
</dbReference>
<dbReference type="PANTHER" id="PTHR10724">
    <property type="entry name" value="30S RIBOSOMAL PROTEIN S1"/>
    <property type="match status" value="1"/>
</dbReference>
<evidence type="ECO:0000259" key="5">
    <source>
        <dbReference type="PROSITE" id="PS50126"/>
    </source>
</evidence>
<dbReference type="InterPro" id="IPR003029">
    <property type="entry name" value="S1_domain"/>
</dbReference>
<dbReference type="GO" id="GO:0003735">
    <property type="term" value="F:structural constituent of ribosome"/>
    <property type="evidence" value="ECO:0007669"/>
    <property type="project" value="TreeGrafter"/>
</dbReference>
<keyword evidence="2 6" id="KW-0689">Ribosomal protein</keyword>
<protein>
    <submittedName>
        <fullName evidence="6">30S ribosomal protein S1</fullName>
    </submittedName>
</protein>
<evidence type="ECO:0000256" key="4">
    <source>
        <dbReference type="SAM" id="Coils"/>
    </source>
</evidence>
<keyword evidence="4" id="KW-0175">Coiled coil</keyword>
<dbReference type="AlphaFoldDB" id="A0A140L4M7"/>
<dbReference type="GO" id="GO:1990904">
    <property type="term" value="C:ribonucleoprotein complex"/>
    <property type="evidence" value="ECO:0007669"/>
    <property type="project" value="UniProtKB-KW"/>
</dbReference>
<feature type="coiled-coil region" evidence="4">
    <location>
        <begin position="118"/>
        <end position="176"/>
    </location>
</feature>
<evidence type="ECO:0000256" key="1">
    <source>
        <dbReference type="ARBA" id="ARBA00006767"/>
    </source>
</evidence>
<dbReference type="PROSITE" id="PS50126">
    <property type="entry name" value="S1"/>
    <property type="match status" value="2"/>
</dbReference>
<dbReference type="STRING" id="520764.AN618_18700"/>
<evidence type="ECO:0000256" key="3">
    <source>
        <dbReference type="ARBA" id="ARBA00023274"/>
    </source>
</evidence>
<dbReference type="InterPro" id="IPR012340">
    <property type="entry name" value="NA-bd_OB-fold"/>
</dbReference>
<comment type="similarity">
    <text evidence="1">Belongs to the bacterial ribosomal protein bS1 family.</text>
</comment>
<dbReference type="SUPFAM" id="SSF50249">
    <property type="entry name" value="Nucleic acid-binding proteins"/>
    <property type="match status" value="3"/>
</dbReference>
<dbReference type="GO" id="GO:0003729">
    <property type="term" value="F:mRNA binding"/>
    <property type="evidence" value="ECO:0007669"/>
    <property type="project" value="TreeGrafter"/>
</dbReference>
<dbReference type="InParanoid" id="A0A140L4M7"/>
<dbReference type="GO" id="GO:0005840">
    <property type="term" value="C:ribosome"/>
    <property type="evidence" value="ECO:0007669"/>
    <property type="project" value="UniProtKB-KW"/>
</dbReference>
<evidence type="ECO:0000256" key="2">
    <source>
        <dbReference type="ARBA" id="ARBA00022980"/>
    </source>
</evidence>
<evidence type="ECO:0000313" key="6">
    <source>
        <dbReference type="EMBL" id="KXG75502.1"/>
    </source>
</evidence>
<gene>
    <name evidence="6" type="primary">rpsA_1</name>
    <name evidence="6" type="ORF">AN618_18700</name>
</gene>
<dbReference type="Gene3D" id="2.40.50.140">
    <property type="entry name" value="Nucleic acid-binding proteins"/>
    <property type="match status" value="2"/>
</dbReference>